<feature type="compositionally biased region" description="Gly residues" evidence="1">
    <location>
        <begin position="34"/>
        <end position="46"/>
    </location>
</feature>
<protein>
    <submittedName>
        <fullName evidence="2">Uncharacterized protein</fullName>
    </submittedName>
</protein>
<evidence type="ECO:0000313" key="2">
    <source>
        <dbReference type="EMBL" id="EEE54076.1"/>
    </source>
</evidence>
<reference evidence="2" key="1">
    <citation type="journal article" date="2005" name="PLoS Biol.">
        <title>The genomes of Oryza sativa: a history of duplications.</title>
        <authorList>
            <person name="Yu J."/>
            <person name="Wang J."/>
            <person name="Lin W."/>
            <person name="Li S."/>
            <person name="Li H."/>
            <person name="Zhou J."/>
            <person name="Ni P."/>
            <person name="Dong W."/>
            <person name="Hu S."/>
            <person name="Zeng C."/>
            <person name="Zhang J."/>
            <person name="Zhang Y."/>
            <person name="Li R."/>
            <person name="Xu Z."/>
            <person name="Li S."/>
            <person name="Li X."/>
            <person name="Zheng H."/>
            <person name="Cong L."/>
            <person name="Lin L."/>
            <person name="Yin J."/>
            <person name="Geng J."/>
            <person name="Li G."/>
            <person name="Shi J."/>
            <person name="Liu J."/>
            <person name="Lv H."/>
            <person name="Li J."/>
            <person name="Wang J."/>
            <person name="Deng Y."/>
            <person name="Ran L."/>
            <person name="Shi X."/>
            <person name="Wang X."/>
            <person name="Wu Q."/>
            <person name="Li C."/>
            <person name="Ren X."/>
            <person name="Wang J."/>
            <person name="Wang X."/>
            <person name="Li D."/>
            <person name="Liu D."/>
            <person name="Zhang X."/>
            <person name="Ji Z."/>
            <person name="Zhao W."/>
            <person name="Sun Y."/>
            <person name="Zhang Z."/>
            <person name="Bao J."/>
            <person name="Han Y."/>
            <person name="Dong L."/>
            <person name="Ji J."/>
            <person name="Chen P."/>
            <person name="Wu S."/>
            <person name="Liu J."/>
            <person name="Xiao Y."/>
            <person name="Bu D."/>
            <person name="Tan J."/>
            <person name="Yang L."/>
            <person name="Ye C."/>
            <person name="Zhang J."/>
            <person name="Xu J."/>
            <person name="Zhou Y."/>
            <person name="Yu Y."/>
            <person name="Zhang B."/>
            <person name="Zhuang S."/>
            <person name="Wei H."/>
            <person name="Liu B."/>
            <person name="Lei M."/>
            <person name="Yu H."/>
            <person name="Li Y."/>
            <person name="Xu H."/>
            <person name="Wei S."/>
            <person name="He X."/>
            <person name="Fang L."/>
            <person name="Zhang Z."/>
            <person name="Zhang Y."/>
            <person name="Huang X."/>
            <person name="Su Z."/>
            <person name="Tong W."/>
            <person name="Li J."/>
            <person name="Tong Z."/>
            <person name="Li S."/>
            <person name="Ye J."/>
            <person name="Wang L."/>
            <person name="Fang L."/>
            <person name="Lei T."/>
            <person name="Chen C."/>
            <person name="Chen H."/>
            <person name="Xu Z."/>
            <person name="Li H."/>
            <person name="Huang H."/>
            <person name="Zhang F."/>
            <person name="Xu H."/>
            <person name="Li N."/>
            <person name="Zhao C."/>
            <person name="Li S."/>
            <person name="Dong L."/>
            <person name="Huang Y."/>
            <person name="Li L."/>
            <person name="Xi Y."/>
            <person name="Qi Q."/>
            <person name="Li W."/>
            <person name="Zhang B."/>
            <person name="Hu W."/>
            <person name="Zhang Y."/>
            <person name="Tian X."/>
            <person name="Jiao Y."/>
            <person name="Liang X."/>
            <person name="Jin J."/>
            <person name="Gao L."/>
            <person name="Zheng W."/>
            <person name="Hao B."/>
            <person name="Liu S."/>
            <person name="Wang W."/>
            <person name="Yuan L."/>
            <person name="Cao M."/>
            <person name="McDermott J."/>
            <person name="Samudrala R."/>
            <person name="Wang J."/>
            <person name="Wong G.K."/>
            <person name="Yang H."/>
        </authorList>
    </citation>
    <scope>NUCLEOTIDE SEQUENCE [LARGE SCALE GENOMIC DNA]</scope>
</reference>
<dbReference type="EMBL" id="CM000138">
    <property type="protein sequence ID" value="EEE54076.1"/>
    <property type="molecule type" value="Genomic_DNA"/>
</dbReference>
<accession>B9ETZ4</accession>
<name>B9ETZ4_ORYSJ</name>
<feature type="region of interest" description="Disordered" evidence="1">
    <location>
        <begin position="144"/>
        <end position="165"/>
    </location>
</feature>
<feature type="region of interest" description="Disordered" evidence="1">
    <location>
        <begin position="1"/>
        <end position="89"/>
    </location>
</feature>
<organism evidence="2">
    <name type="scientific">Oryza sativa subsp. japonica</name>
    <name type="common">Rice</name>
    <dbReference type="NCBI Taxonomy" id="39947"/>
    <lineage>
        <taxon>Eukaryota</taxon>
        <taxon>Viridiplantae</taxon>
        <taxon>Streptophyta</taxon>
        <taxon>Embryophyta</taxon>
        <taxon>Tracheophyta</taxon>
        <taxon>Spermatophyta</taxon>
        <taxon>Magnoliopsida</taxon>
        <taxon>Liliopsida</taxon>
        <taxon>Poales</taxon>
        <taxon>Poaceae</taxon>
        <taxon>BOP clade</taxon>
        <taxon>Oryzoideae</taxon>
        <taxon>Oryzeae</taxon>
        <taxon>Oryzinae</taxon>
        <taxon>Oryza</taxon>
        <taxon>Oryza sativa</taxon>
    </lineage>
</organism>
<gene>
    <name evidence="2" type="ORF">OsJ_00790</name>
</gene>
<dbReference type="AlphaFoldDB" id="B9ETZ4"/>
<proteinExistence type="predicted"/>
<reference evidence="2" key="2">
    <citation type="submission" date="2008-12" db="EMBL/GenBank/DDBJ databases">
        <title>Improved gene annotation of the rice (Oryza sativa) genomes.</title>
        <authorList>
            <person name="Wang J."/>
            <person name="Li R."/>
            <person name="Fan W."/>
            <person name="Huang Q."/>
            <person name="Zhang J."/>
            <person name="Zhou Y."/>
            <person name="Hu Y."/>
            <person name="Zi S."/>
            <person name="Li J."/>
            <person name="Ni P."/>
            <person name="Zheng H."/>
            <person name="Zhang Y."/>
            <person name="Zhao M."/>
            <person name="Hao Q."/>
            <person name="McDermott J."/>
            <person name="Samudrala R."/>
            <person name="Kristiansen K."/>
            <person name="Wong G.K.-S."/>
        </authorList>
    </citation>
    <scope>NUCLEOTIDE SEQUENCE</scope>
</reference>
<feature type="compositionally biased region" description="Gly residues" evidence="1">
    <location>
        <begin position="154"/>
        <end position="165"/>
    </location>
</feature>
<evidence type="ECO:0000256" key="1">
    <source>
        <dbReference type="SAM" id="MobiDB-lite"/>
    </source>
</evidence>
<sequence length="165" mass="17178">MAVVAPTGEQRHQPRRAAGEAMASPQRVVTSASSGGGRGDGVGTGGDDPDVQRPWPWQAAVHFSARRQRTNSGDGAPRVDPVAGGSLRPSLLPPAAVVASAAATDGRRGSGRRWMAWRRPTAAVAVAEGRGGNGRGRIRRKSLRRLSSPTKSSGGVGGGRRWMAW</sequence>
<dbReference type="Proteomes" id="UP000007752">
    <property type="component" value="Chromosome 1"/>
</dbReference>